<evidence type="ECO:0000256" key="2">
    <source>
        <dbReference type="SAM" id="Coils"/>
    </source>
</evidence>
<gene>
    <name evidence="4" type="ORF">H0E87_014837</name>
</gene>
<feature type="region of interest" description="Disordered" evidence="3">
    <location>
        <begin position="1"/>
        <end position="29"/>
    </location>
</feature>
<keyword evidence="5" id="KW-1185">Reference proteome</keyword>
<evidence type="ECO:0000256" key="3">
    <source>
        <dbReference type="SAM" id="MobiDB-lite"/>
    </source>
</evidence>
<dbReference type="GO" id="GO:0003677">
    <property type="term" value="F:DNA binding"/>
    <property type="evidence" value="ECO:0007669"/>
    <property type="project" value="UniProtKB-KW"/>
</dbReference>
<dbReference type="PANTHER" id="PTHR33400:SF9">
    <property type="entry name" value="C3H1-TYPE DOMAIN-CONTAINING PROTEIN"/>
    <property type="match status" value="1"/>
</dbReference>
<keyword evidence="1" id="KW-0238">DNA-binding</keyword>
<dbReference type="EMBL" id="JACEGQ020000007">
    <property type="protein sequence ID" value="KAH8503719.1"/>
    <property type="molecule type" value="Genomic_DNA"/>
</dbReference>
<keyword evidence="2" id="KW-0175">Coiled coil</keyword>
<dbReference type="AlphaFoldDB" id="A0A8T2YFE9"/>
<dbReference type="Proteomes" id="UP000807159">
    <property type="component" value="Chromosome 7"/>
</dbReference>
<accession>A0A8T2YFE9</accession>
<dbReference type="PANTHER" id="PTHR33400">
    <property type="entry name" value="ZINC FINGER CCCH DOMAIN-CONTAINING PROTEIN 6-RELATED"/>
    <property type="match status" value="1"/>
</dbReference>
<evidence type="ECO:0000313" key="5">
    <source>
        <dbReference type="Proteomes" id="UP000807159"/>
    </source>
</evidence>
<reference evidence="4" key="1">
    <citation type="journal article" date="2021" name="J. Hered.">
        <title>Genome Assembly of Salicaceae Populus deltoides (Eastern Cottonwood) I-69 Based on Nanopore Sequencing and Hi-C Technologies.</title>
        <authorList>
            <person name="Bai S."/>
            <person name="Wu H."/>
            <person name="Zhang J."/>
            <person name="Pan Z."/>
            <person name="Zhao W."/>
            <person name="Li Z."/>
            <person name="Tong C."/>
        </authorList>
    </citation>
    <scope>NUCLEOTIDE SEQUENCE</scope>
    <source>
        <tissue evidence="4">Leaf</tissue>
    </source>
</reference>
<organism evidence="4 5">
    <name type="scientific">Populus deltoides</name>
    <name type="common">Eastern poplar</name>
    <name type="synonym">Eastern cottonwood</name>
    <dbReference type="NCBI Taxonomy" id="3696"/>
    <lineage>
        <taxon>Eukaryota</taxon>
        <taxon>Viridiplantae</taxon>
        <taxon>Streptophyta</taxon>
        <taxon>Embryophyta</taxon>
        <taxon>Tracheophyta</taxon>
        <taxon>Spermatophyta</taxon>
        <taxon>Magnoliopsida</taxon>
        <taxon>eudicotyledons</taxon>
        <taxon>Gunneridae</taxon>
        <taxon>Pentapetalae</taxon>
        <taxon>rosids</taxon>
        <taxon>fabids</taxon>
        <taxon>Malpighiales</taxon>
        <taxon>Salicaceae</taxon>
        <taxon>Saliceae</taxon>
        <taxon>Populus</taxon>
    </lineage>
</organism>
<sequence length="351" mass="39007">MGRQTCGPEERSADQHAPATTMEAGGEKETREELWGAILELYEKLPQRIKNQLNLEKFDVHKDVSRDFKVDSSSRRSEEGSTVEKLSRKLERFKNQLNSKKALGSEPSKLEITIRPPITTLFKENSPPSDASLNAHVRLFLSEDCPSEVGGQVRDLLQKNASRLLPISSSKDSNDLPPGFEGTRFLNPCIKELSCIPRVQWKCPPNFVVNYNWCVTDGEESQESEAQKLREMRVLEAVYPRPSSVPPSPAVSLDVEEENYDDSLTPIIPLIPVEEEEAAEMPAALTEPLKNPTTSLSPALPPVLLSSGILNSSKCNTPALNPPASQNQNLEDYLIQVLIQSQQLLLLLLLS</sequence>
<comment type="caution">
    <text evidence="4">The sequence shown here is derived from an EMBL/GenBank/DDBJ whole genome shotgun (WGS) entry which is preliminary data.</text>
</comment>
<evidence type="ECO:0000256" key="1">
    <source>
        <dbReference type="ARBA" id="ARBA00023125"/>
    </source>
</evidence>
<evidence type="ECO:0000313" key="4">
    <source>
        <dbReference type="EMBL" id="KAH8503719.1"/>
    </source>
</evidence>
<protein>
    <submittedName>
        <fullName evidence="4">Uncharacterized protein</fullName>
    </submittedName>
</protein>
<name>A0A8T2YFE9_POPDE</name>
<proteinExistence type="predicted"/>
<feature type="coiled-coil region" evidence="2">
    <location>
        <begin position="76"/>
        <end position="103"/>
    </location>
</feature>